<sequence>MNVLILSARAPVALEWARHFQGASWRVFLADHQAGRLSCQNVLPHTFIPTPAAAQNPQAYIHTLAQAIRTHKIDWLIPTCEEIFYLAKFQDSLPQSCRILCADFETLQTLHNKYAFNQLAQNLGLYAPASVRLQNSHDLSWEIDTARIVKPLFSRFGHQVLALAAQQPIPAHIPLDGSWLVQECVQGQEYCSYSLALSGRLLAHQSYQGLYRYKKGASFYFDPVAHDGIKKQVKRVVEALNFSGQISFDWMVNEDNQAFVLECNPRATSGLHLLPHNGSLLNALLNETPIANYQPKAKMLLPMMYLHALPQAAAQGTLKKWYQDYQRADDVLQHWSHHVGSLQDAYYFYRVCRQQNIPLEAATAVDFAWNGD</sequence>
<feature type="domain" description="ATP-grasp" evidence="2">
    <location>
        <begin position="117"/>
        <end position="289"/>
    </location>
</feature>
<evidence type="ECO:0000313" key="4">
    <source>
        <dbReference type="Proteomes" id="UP000832034"/>
    </source>
</evidence>
<keyword evidence="4" id="KW-1185">Reference proteome</keyword>
<dbReference type="RefSeq" id="WP_019958946.1">
    <property type="nucleotide sequence ID" value="NZ_CP091512.1"/>
</dbReference>
<reference evidence="3" key="1">
    <citation type="submission" date="2021-12" db="EMBL/GenBank/DDBJ databases">
        <authorList>
            <person name="Veyrier F.J."/>
        </authorList>
    </citation>
    <scope>NUCLEOTIDE SEQUENCE</scope>
    <source>
        <strain evidence="3">SAG 1488-6</strain>
    </source>
</reference>
<accession>A0ABY4E6P8</accession>
<dbReference type="Pfam" id="PF02655">
    <property type="entry name" value="ATP-grasp_3"/>
    <property type="match status" value="1"/>
</dbReference>
<dbReference type="InterPro" id="IPR003806">
    <property type="entry name" value="ATP-grasp_PylC-type"/>
</dbReference>
<organism evidence="3 4">
    <name type="scientific">Vitreoscilla stercoraria</name>
    <dbReference type="NCBI Taxonomy" id="61"/>
    <lineage>
        <taxon>Bacteria</taxon>
        <taxon>Pseudomonadati</taxon>
        <taxon>Pseudomonadota</taxon>
        <taxon>Betaproteobacteria</taxon>
        <taxon>Neisseriales</taxon>
        <taxon>Neisseriaceae</taxon>
        <taxon>Vitreoscilla</taxon>
    </lineage>
</organism>
<gene>
    <name evidence="3" type="ORF">LVJ81_07120</name>
</gene>
<evidence type="ECO:0000313" key="3">
    <source>
        <dbReference type="EMBL" id="UOO91441.1"/>
    </source>
</evidence>
<dbReference type="Gene3D" id="3.40.50.20">
    <property type="match status" value="1"/>
</dbReference>
<dbReference type="Gene3D" id="3.30.470.20">
    <property type="entry name" value="ATP-grasp fold, B domain"/>
    <property type="match status" value="1"/>
</dbReference>
<reference evidence="3" key="2">
    <citation type="journal article" date="2022" name="Res Sq">
        <title>Evolution of multicellular longitudinally dividing oral cavity symbionts (Neisseriaceae).</title>
        <authorList>
            <person name="Nyongesa S."/>
            <person name="Weber P."/>
            <person name="Bernet E."/>
            <person name="Pullido F."/>
            <person name="Nieckarz M."/>
            <person name="Delaby M."/>
            <person name="Nieves C."/>
            <person name="Viehboeck T."/>
            <person name="Krause N."/>
            <person name="Rivera-Millot A."/>
            <person name="Nakamura A."/>
            <person name="Vischer N."/>
            <person name="VanNieuwenhze M."/>
            <person name="Brun Y."/>
            <person name="Cava F."/>
            <person name="Bulgheresi S."/>
            <person name="Veyrier F."/>
        </authorList>
    </citation>
    <scope>NUCLEOTIDE SEQUENCE</scope>
    <source>
        <strain evidence="3">SAG 1488-6</strain>
    </source>
</reference>
<dbReference type="PROSITE" id="PS00867">
    <property type="entry name" value="CPSASE_2"/>
    <property type="match status" value="1"/>
</dbReference>
<evidence type="ECO:0000256" key="1">
    <source>
        <dbReference type="PROSITE-ProRule" id="PRU00409"/>
    </source>
</evidence>
<keyword evidence="1" id="KW-0547">Nucleotide-binding</keyword>
<keyword evidence="1" id="KW-0067">ATP-binding</keyword>
<dbReference type="SUPFAM" id="SSF56059">
    <property type="entry name" value="Glutathione synthetase ATP-binding domain-like"/>
    <property type="match status" value="1"/>
</dbReference>
<evidence type="ECO:0000259" key="2">
    <source>
        <dbReference type="PROSITE" id="PS50975"/>
    </source>
</evidence>
<proteinExistence type="predicted"/>
<dbReference type="Proteomes" id="UP000832034">
    <property type="component" value="Chromosome"/>
</dbReference>
<dbReference type="EMBL" id="CP091512">
    <property type="protein sequence ID" value="UOO91441.1"/>
    <property type="molecule type" value="Genomic_DNA"/>
</dbReference>
<dbReference type="InterPro" id="IPR011761">
    <property type="entry name" value="ATP-grasp"/>
</dbReference>
<dbReference type="InterPro" id="IPR005479">
    <property type="entry name" value="CPAse_ATP-bd"/>
</dbReference>
<protein>
    <submittedName>
        <fullName evidence="3">ATP-grasp domain-containing protein</fullName>
    </submittedName>
</protein>
<name>A0ABY4E6P8_VITST</name>
<dbReference type="PROSITE" id="PS50975">
    <property type="entry name" value="ATP_GRASP"/>
    <property type="match status" value="1"/>
</dbReference>